<proteinExistence type="predicted"/>
<feature type="domain" description="CHAT" evidence="2">
    <location>
        <begin position="616"/>
        <end position="865"/>
    </location>
</feature>
<dbReference type="Gene3D" id="1.25.40.10">
    <property type="entry name" value="Tetratricopeptide repeat domain"/>
    <property type="match status" value="1"/>
</dbReference>
<evidence type="ECO:0000259" key="2">
    <source>
        <dbReference type="Pfam" id="PF12770"/>
    </source>
</evidence>
<reference evidence="3" key="2">
    <citation type="submission" date="2020-09" db="EMBL/GenBank/DDBJ databases">
        <authorList>
            <person name="Sun Q."/>
            <person name="Ohkuma M."/>
        </authorList>
    </citation>
    <scope>NUCLEOTIDE SEQUENCE</scope>
    <source>
        <strain evidence="3">JCM 19831</strain>
    </source>
</reference>
<dbReference type="Pfam" id="PF12770">
    <property type="entry name" value="CHAT"/>
    <property type="match status" value="1"/>
</dbReference>
<evidence type="ECO:0000313" key="3">
    <source>
        <dbReference type="EMBL" id="GGM73446.1"/>
    </source>
</evidence>
<evidence type="ECO:0000256" key="1">
    <source>
        <dbReference type="SAM" id="MobiDB-lite"/>
    </source>
</evidence>
<dbReference type="InterPro" id="IPR011990">
    <property type="entry name" value="TPR-like_helical_dom_sf"/>
</dbReference>
<dbReference type="Proteomes" id="UP000642070">
    <property type="component" value="Unassembled WGS sequence"/>
</dbReference>
<dbReference type="AlphaFoldDB" id="A0A917UCI1"/>
<protein>
    <submittedName>
        <fullName evidence="3">CHAT domain-containing protein</fullName>
    </submittedName>
</protein>
<dbReference type="SMART" id="SM00028">
    <property type="entry name" value="TPR"/>
    <property type="match status" value="4"/>
</dbReference>
<dbReference type="EMBL" id="BMPI01000066">
    <property type="protein sequence ID" value="GGM73446.1"/>
    <property type="molecule type" value="Genomic_DNA"/>
</dbReference>
<name>A0A917UCI1_9ACTN</name>
<organism evidence="3 4">
    <name type="scientific">Dactylosporangium sucinum</name>
    <dbReference type="NCBI Taxonomy" id="1424081"/>
    <lineage>
        <taxon>Bacteria</taxon>
        <taxon>Bacillati</taxon>
        <taxon>Actinomycetota</taxon>
        <taxon>Actinomycetes</taxon>
        <taxon>Micromonosporales</taxon>
        <taxon>Micromonosporaceae</taxon>
        <taxon>Dactylosporangium</taxon>
    </lineage>
</organism>
<dbReference type="InterPro" id="IPR019734">
    <property type="entry name" value="TPR_rpt"/>
</dbReference>
<feature type="region of interest" description="Disordered" evidence="1">
    <location>
        <begin position="1"/>
        <end position="20"/>
    </location>
</feature>
<dbReference type="RefSeq" id="WP_190256102.1">
    <property type="nucleotide sequence ID" value="NZ_BMPI01000066.1"/>
</dbReference>
<dbReference type="InterPro" id="IPR024983">
    <property type="entry name" value="CHAT_dom"/>
</dbReference>
<accession>A0A917UCI1</accession>
<feature type="compositionally biased region" description="Basic and acidic residues" evidence="1">
    <location>
        <begin position="9"/>
        <end position="20"/>
    </location>
</feature>
<sequence length="881" mass="92151">MGGVTAAELHQRAQTETERGRHAAARRLLHRALALDATPEELAGVLITLAYHEAERRGPAAGIELLDRTDALPGLPRRLRGRAASQRGLLLQRAGLLAEAAAVFDRAVGLLDEDEPEILCRNLLNRGLVHMRRGRHAAARADFARCAALARRHGLEVIAAKAAHNYGYLCMLSGDLPTALRVMDGVRHLLSSQSRVFAGVYHADRAQVLVAAGLFGDADRDLSRAAELFAADGRRQDLAEAELSRAELALLEERWPDARLLAARARRRCTGRGAVGWALLAAHVALAAAIGEGRSRGAAARAVALADRLAAEGLADEARRARLTAATALLTSTPAPAAHEPSAAGAADRERWRRAGVRAAAVAGEAVRLRARDPIATRLQARGVRAALAEARGDAAGADRERRAALADLHRYQASFGSLDLQTAVGSHARRLAADGLAKAVAGGRAAAVFGWAERARALSARLPPVLPPPDEEAARLLEELRHARAELRGQLLAGRADPRLRSRCARLEQQVRQRSWYTPGPAHTTAPASLGALRERLAADDATFVAHLLVSDGATGGRRLAALVVTGRRETLLDLGDAEPALEAHRRLRHDLDALALDTLPEPVRATVRAASRSALARLDRLLWAPLVDAVAPGPLLLAPSAPLAPIPWTLLPALRGRAVAVVPSVTAWLAARTGPALPAAPVVALAAGPGVARAAEELKLLADVWSPSGASAHDAGRSALAGRAERAGASTNVAATTAEVRAAAGRADVLHVAAHGTHEPDNPLFSHLDLADGPLFGYDLERLPRLPAHVVLSACELGLAGARPGDETLGMTVAMLHSGARSVVAGVALLSDAVACRVAPAHHAGLRRGLSPAAALAAAIAALGPDEDAPPLVCFGAGW</sequence>
<keyword evidence="4" id="KW-1185">Reference proteome</keyword>
<evidence type="ECO:0000313" key="4">
    <source>
        <dbReference type="Proteomes" id="UP000642070"/>
    </source>
</evidence>
<dbReference type="SUPFAM" id="SSF48452">
    <property type="entry name" value="TPR-like"/>
    <property type="match status" value="2"/>
</dbReference>
<comment type="caution">
    <text evidence="3">The sequence shown here is derived from an EMBL/GenBank/DDBJ whole genome shotgun (WGS) entry which is preliminary data.</text>
</comment>
<reference evidence="3" key="1">
    <citation type="journal article" date="2014" name="Int. J. Syst. Evol. Microbiol.">
        <title>Complete genome sequence of Corynebacterium casei LMG S-19264T (=DSM 44701T), isolated from a smear-ripened cheese.</title>
        <authorList>
            <consortium name="US DOE Joint Genome Institute (JGI-PGF)"/>
            <person name="Walter F."/>
            <person name="Albersmeier A."/>
            <person name="Kalinowski J."/>
            <person name="Ruckert C."/>
        </authorList>
    </citation>
    <scope>NUCLEOTIDE SEQUENCE</scope>
    <source>
        <strain evidence="3">JCM 19831</strain>
    </source>
</reference>
<gene>
    <name evidence="3" type="ORF">GCM10007977_088800</name>
</gene>